<dbReference type="RefSeq" id="WP_166234800.1">
    <property type="nucleotide sequence ID" value="NZ_JAAJBV010000001.1"/>
</dbReference>
<feature type="transmembrane region" description="Helical" evidence="1">
    <location>
        <begin position="45"/>
        <end position="61"/>
    </location>
</feature>
<organism evidence="3 4">
    <name type="scientific">Flavobacterium celericrescens</name>
    <dbReference type="NCBI Taxonomy" id="2709780"/>
    <lineage>
        <taxon>Bacteria</taxon>
        <taxon>Pseudomonadati</taxon>
        <taxon>Bacteroidota</taxon>
        <taxon>Flavobacteriia</taxon>
        <taxon>Flavobacteriales</taxon>
        <taxon>Flavobacteriaceae</taxon>
        <taxon>Flavobacterium</taxon>
    </lineage>
</organism>
<dbReference type="EMBL" id="JAAJBV010000001">
    <property type="protein sequence ID" value="NHM03096.1"/>
    <property type="molecule type" value="Genomic_DNA"/>
</dbReference>
<name>A0ABX0I7I2_9FLAO</name>
<comment type="caution">
    <text evidence="3">The sequence shown here is derived from an EMBL/GenBank/DDBJ whole genome shotgun (WGS) entry which is preliminary data.</text>
</comment>
<protein>
    <submittedName>
        <fullName evidence="3">Antibiotic resistance protein VanZ</fullName>
    </submittedName>
</protein>
<sequence>MKITKHLSERNFLILAILWTIGITIGSLVSLNNTPKLSIPGKDKIAHFIFYFVFVLFWFLALKSKVKNKNFSLVLVFAAVLYGITMEVMQSLLTENRQADFYDIVANTFGALFGIFVVSVFLNKK</sequence>
<accession>A0ABX0I7I2</accession>
<keyword evidence="1" id="KW-0812">Transmembrane</keyword>
<feature type="transmembrane region" description="Helical" evidence="1">
    <location>
        <begin position="104"/>
        <end position="122"/>
    </location>
</feature>
<evidence type="ECO:0000313" key="3">
    <source>
        <dbReference type="EMBL" id="NHM03096.1"/>
    </source>
</evidence>
<dbReference type="PANTHER" id="PTHR28008">
    <property type="entry name" value="DOMAIN PROTEIN, PUTATIVE (AFU_ORTHOLOGUE AFUA_3G10980)-RELATED"/>
    <property type="match status" value="1"/>
</dbReference>
<keyword evidence="1" id="KW-0472">Membrane</keyword>
<feature type="transmembrane region" description="Helical" evidence="1">
    <location>
        <begin position="12"/>
        <end position="33"/>
    </location>
</feature>
<keyword evidence="4" id="KW-1185">Reference proteome</keyword>
<feature type="domain" description="VanZ-like" evidence="2">
    <location>
        <begin position="42"/>
        <end position="121"/>
    </location>
</feature>
<evidence type="ECO:0000256" key="1">
    <source>
        <dbReference type="SAM" id="Phobius"/>
    </source>
</evidence>
<evidence type="ECO:0000259" key="2">
    <source>
        <dbReference type="Pfam" id="PF04892"/>
    </source>
</evidence>
<feature type="transmembrane region" description="Helical" evidence="1">
    <location>
        <begin position="73"/>
        <end position="92"/>
    </location>
</feature>
<dbReference type="NCBIfam" id="NF037970">
    <property type="entry name" value="vanZ_1"/>
    <property type="match status" value="1"/>
</dbReference>
<dbReference type="InterPro" id="IPR006976">
    <property type="entry name" value="VanZ-like"/>
</dbReference>
<dbReference type="Pfam" id="PF04892">
    <property type="entry name" value="VanZ"/>
    <property type="match status" value="1"/>
</dbReference>
<dbReference type="Proteomes" id="UP000761423">
    <property type="component" value="Unassembled WGS sequence"/>
</dbReference>
<proteinExistence type="predicted"/>
<reference evidence="3 4" key="1">
    <citation type="submission" date="2020-02" db="EMBL/GenBank/DDBJ databases">
        <authorList>
            <person name="Chen W.-M."/>
        </authorList>
    </citation>
    <scope>NUCLEOTIDE SEQUENCE [LARGE SCALE GENOMIC DNA]</scope>
    <source>
        <strain evidence="3 4">TWA-26</strain>
    </source>
</reference>
<dbReference type="PANTHER" id="PTHR28008:SF1">
    <property type="entry name" value="DOMAIN PROTEIN, PUTATIVE (AFU_ORTHOLOGUE AFUA_3G10980)-RELATED"/>
    <property type="match status" value="1"/>
</dbReference>
<evidence type="ECO:0000313" key="4">
    <source>
        <dbReference type="Proteomes" id="UP000761423"/>
    </source>
</evidence>
<gene>
    <name evidence="3" type="ORF">G4L40_00095</name>
</gene>
<keyword evidence="1" id="KW-1133">Transmembrane helix</keyword>